<feature type="region of interest" description="Disordered" evidence="6">
    <location>
        <begin position="211"/>
        <end position="230"/>
    </location>
</feature>
<feature type="domain" description="APCDD1" evidence="7">
    <location>
        <begin position="36"/>
        <end position="245"/>
    </location>
</feature>
<reference evidence="8 9" key="1">
    <citation type="submission" date="2024-11" db="EMBL/GenBank/DDBJ databases">
        <title>Chromosome-level genome assembly of the freshwater bivalve Anodonta woodiana.</title>
        <authorList>
            <person name="Chen X."/>
        </authorList>
    </citation>
    <scope>NUCLEOTIDE SEQUENCE [LARGE SCALE GENOMIC DNA]</scope>
    <source>
        <strain evidence="8">MN2024</strain>
        <tissue evidence="8">Gills</tissue>
    </source>
</reference>
<dbReference type="InterPro" id="IPR042425">
    <property type="entry name" value="APCDD1"/>
</dbReference>
<evidence type="ECO:0000256" key="1">
    <source>
        <dbReference type="ARBA" id="ARBA00004167"/>
    </source>
</evidence>
<comment type="caution">
    <text evidence="8">The sequence shown here is derived from an EMBL/GenBank/DDBJ whole genome shotgun (WGS) entry which is preliminary data.</text>
</comment>
<feature type="compositionally biased region" description="Polar residues" evidence="6">
    <location>
        <begin position="215"/>
        <end position="230"/>
    </location>
</feature>
<evidence type="ECO:0000256" key="2">
    <source>
        <dbReference type="ARBA" id="ARBA00022692"/>
    </source>
</evidence>
<dbReference type="InterPro" id="IPR029405">
    <property type="entry name" value="APCDD1_dom"/>
</dbReference>
<accession>A0ABD3VGE0</accession>
<dbReference type="Proteomes" id="UP001634394">
    <property type="component" value="Unassembled WGS sequence"/>
</dbReference>
<keyword evidence="3" id="KW-0732">Signal</keyword>
<keyword evidence="5" id="KW-0325">Glycoprotein</keyword>
<dbReference type="GO" id="GO:0016020">
    <property type="term" value="C:membrane"/>
    <property type="evidence" value="ECO:0007669"/>
    <property type="project" value="UniProtKB-SubCell"/>
</dbReference>
<evidence type="ECO:0000256" key="5">
    <source>
        <dbReference type="ARBA" id="ARBA00023180"/>
    </source>
</evidence>
<dbReference type="SMART" id="SM01352">
    <property type="entry name" value="APCDDC"/>
    <property type="match status" value="1"/>
</dbReference>
<keyword evidence="2" id="KW-0812">Transmembrane</keyword>
<evidence type="ECO:0000313" key="9">
    <source>
        <dbReference type="Proteomes" id="UP001634394"/>
    </source>
</evidence>
<evidence type="ECO:0000256" key="3">
    <source>
        <dbReference type="ARBA" id="ARBA00022729"/>
    </source>
</evidence>
<sequence>GGGVEFTTSRFRGRPSNGNQWSELEKHPVETEGCQVCGTIANSNDFLPPVLHQHGEQSDFMSGQWVSERCETRQNGQFLTRMLTFLRDGKSWQCQYDFYNDPLCRDSSFTIYGKGHYLKERKSPHIPSATEFIFRTTNLKIEPKDVWILQYLNTYEGTQCGKPKSWKLGVEQDVTFTGGCITLGIQLPNIEYEIIKEEYLNGKEILFVGQKPSDGESTQNRKNRPTSFQSPLVKCGKVSQMNSPSFGTLKLEQEYYENNRTENRISSGLQKCGNALLLFACLLSRFL</sequence>
<evidence type="ECO:0000313" key="8">
    <source>
        <dbReference type="EMBL" id="KAL3859597.1"/>
    </source>
</evidence>
<name>A0ABD3VGE0_SINWO</name>
<proteinExistence type="predicted"/>
<feature type="non-terminal residue" evidence="8">
    <location>
        <position position="1"/>
    </location>
</feature>
<keyword evidence="4" id="KW-0472">Membrane</keyword>
<dbReference type="PANTHER" id="PTHR31021">
    <property type="entry name" value="ADENOMATOSIS POLYPOSIS COLI DOWN-REGULATED 1"/>
    <property type="match status" value="1"/>
</dbReference>
<comment type="subcellular location">
    <subcellularLocation>
        <location evidence="1">Membrane</location>
        <topology evidence="1">Single-pass membrane protein</topology>
    </subcellularLocation>
</comment>
<organism evidence="8 9">
    <name type="scientific">Sinanodonta woodiana</name>
    <name type="common">Chinese pond mussel</name>
    <name type="synonym">Anodonta woodiana</name>
    <dbReference type="NCBI Taxonomy" id="1069815"/>
    <lineage>
        <taxon>Eukaryota</taxon>
        <taxon>Metazoa</taxon>
        <taxon>Spiralia</taxon>
        <taxon>Lophotrochozoa</taxon>
        <taxon>Mollusca</taxon>
        <taxon>Bivalvia</taxon>
        <taxon>Autobranchia</taxon>
        <taxon>Heteroconchia</taxon>
        <taxon>Palaeoheterodonta</taxon>
        <taxon>Unionida</taxon>
        <taxon>Unionoidea</taxon>
        <taxon>Unionidae</taxon>
        <taxon>Unioninae</taxon>
        <taxon>Sinanodonta</taxon>
    </lineage>
</organism>
<evidence type="ECO:0000256" key="6">
    <source>
        <dbReference type="SAM" id="MobiDB-lite"/>
    </source>
</evidence>
<evidence type="ECO:0000256" key="4">
    <source>
        <dbReference type="ARBA" id="ARBA00023136"/>
    </source>
</evidence>
<evidence type="ECO:0000259" key="7">
    <source>
        <dbReference type="SMART" id="SM01352"/>
    </source>
</evidence>
<dbReference type="PANTHER" id="PTHR31021:SF1">
    <property type="entry name" value="CHROMOSOME UNDETERMINED SCAFFOLD_56, WHOLE GENOME SHOTGUN SEQUENCE"/>
    <property type="match status" value="1"/>
</dbReference>
<protein>
    <recommendedName>
        <fullName evidence="7">APCDD1 domain-containing protein</fullName>
    </recommendedName>
</protein>
<dbReference type="Pfam" id="PF14921">
    <property type="entry name" value="APCDDC"/>
    <property type="match status" value="1"/>
</dbReference>
<feature type="region of interest" description="Disordered" evidence="6">
    <location>
        <begin position="1"/>
        <end position="22"/>
    </location>
</feature>
<gene>
    <name evidence="8" type="ORF">ACJMK2_009811</name>
</gene>
<keyword evidence="9" id="KW-1185">Reference proteome</keyword>
<dbReference type="AlphaFoldDB" id="A0ABD3VGE0"/>
<dbReference type="EMBL" id="JBJQND010000012">
    <property type="protein sequence ID" value="KAL3859597.1"/>
    <property type="molecule type" value="Genomic_DNA"/>
</dbReference>